<gene>
    <name evidence="9" type="primary">mptB</name>
    <name evidence="9" type="ORF">HCU67_06830</name>
</gene>
<dbReference type="Proteomes" id="UP000718451">
    <property type="component" value="Unassembled WGS sequence"/>
</dbReference>
<feature type="transmembrane region" description="Helical" evidence="8">
    <location>
        <begin position="20"/>
        <end position="39"/>
    </location>
</feature>
<feature type="transmembrane region" description="Helical" evidence="8">
    <location>
        <begin position="253"/>
        <end position="271"/>
    </location>
</feature>
<evidence type="ECO:0000256" key="5">
    <source>
        <dbReference type="ARBA" id="ARBA00022989"/>
    </source>
</evidence>
<dbReference type="EMBL" id="JAAWWL010000001">
    <property type="protein sequence ID" value="NKI31656.1"/>
    <property type="molecule type" value="Genomic_DNA"/>
</dbReference>
<sequence>MVLANLLLYTVFAYDLEREDFLKLLALYAGLFILLYKIIQFEKWNFKFLLVTGILFRLVFLIAIPNLSQDFYRFIWDGELINQGINPYLYTPNQIIEKSTIIIANSQELYDGMGSLSAKHYSNYPPINQLIFSISSFLGMGSILGSVIWMRVIIILSDIGTVYFGRRLLQNLNQSPHLIFWYFLNPLIIIELTGNLHFEGVMFFLFIWAVHLISKGKYLLAAPIYAASIMLKLVPILFLPLFLPLLGFKKSTFFYVAITVCSILFLIPFYSSEFATHYVQTVRLWFSNFEFNAGFYNLVKTVAVEHYEQKPWEVVKDYGDIVPLLTILIAFLLMVFRDKKSTQSILLSMLVLLSSYYFLSSTVHPWYIVFLVGLSLFTNYRFTLLWSGLVVLSYYAYSQPDFKENLWLLAIEYILVLGFLGYEIMKNHNILAVIRKNN</sequence>
<comment type="caution">
    <text evidence="9">The sequence shown here is derived from an EMBL/GenBank/DDBJ whole genome shotgun (WGS) entry which is preliminary data.</text>
</comment>
<feature type="transmembrane region" description="Helical" evidence="8">
    <location>
        <begin position="46"/>
        <end position="64"/>
    </location>
</feature>
<evidence type="ECO:0000256" key="1">
    <source>
        <dbReference type="ARBA" id="ARBA00004141"/>
    </source>
</evidence>
<accession>A0ABX1GRI9</accession>
<evidence type="ECO:0000256" key="3">
    <source>
        <dbReference type="ARBA" id="ARBA00022679"/>
    </source>
</evidence>
<feature type="transmembrane region" description="Helical" evidence="8">
    <location>
        <begin position="178"/>
        <end position="210"/>
    </location>
</feature>
<dbReference type="GO" id="GO:0016757">
    <property type="term" value="F:glycosyltransferase activity"/>
    <property type="evidence" value="ECO:0007669"/>
    <property type="project" value="UniProtKB-KW"/>
</dbReference>
<feature type="transmembrane region" description="Helical" evidence="8">
    <location>
        <begin position="366"/>
        <end position="394"/>
    </location>
</feature>
<keyword evidence="6 8" id="KW-0472">Membrane</keyword>
<keyword evidence="2 9" id="KW-0328">Glycosyltransferase</keyword>
<evidence type="ECO:0000256" key="7">
    <source>
        <dbReference type="ARBA" id="ARBA00043987"/>
    </source>
</evidence>
<feature type="transmembrane region" description="Helical" evidence="8">
    <location>
        <begin position="222"/>
        <end position="246"/>
    </location>
</feature>
<feature type="transmembrane region" description="Helical" evidence="8">
    <location>
        <begin position="406"/>
        <end position="425"/>
    </location>
</feature>
<keyword evidence="4 8" id="KW-0812">Transmembrane</keyword>
<reference evidence="9 10" key="1">
    <citation type="submission" date="2020-04" db="EMBL/GenBank/DDBJ databases">
        <authorList>
            <person name="Yoon J."/>
        </authorList>
    </citation>
    <scope>NUCLEOTIDE SEQUENCE [LARGE SCALE GENOMIC DNA]</scope>
    <source>
        <strain evidence="9 10">DJ-13</strain>
    </source>
</reference>
<keyword evidence="3" id="KW-0808">Transferase</keyword>
<dbReference type="InterPro" id="IPR049829">
    <property type="entry name" value="MptA/B-like"/>
</dbReference>
<dbReference type="Pfam" id="PF26314">
    <property type="entry name" value="MptA_B_family"/>
    <property type="match status" value="1"/>
</dbReference>
<organism evidence="9 10">
    <name type="scientific">Croceivirga thetidis</name>
    <dbReference type="NCBI Taxonomy" id="2721623"/>
    <lineage>
        <taxon>Bacteria</taxon>
        <taxon>Pseudomonadati</taxon>
        <taxon>Bacteroidota</taxon>
        <taxon>Flavobacteriia</taxon>
        <taxon>Flavobacteriales</taxon>
        <taxon>Flavobacteriaceae</taxon>
        <taxon>Croceivirga</taxon>
    </lineage>
</organism>
<dbReference type="NCBIfam" id="NF038066">
    <property type="entry name" value="MptB"/>
    <property type="match status" value="1"/>
</dbReference>
<feature type="transmembrane region" description="Helical" evidence="8">
    <location>
        <begin position="343"/>
        <end position="360"/>
    </location>
</feature>
<proteinExistence type="inferred from homology"/>
<keyword evidence="5 8" id="KW-1133">Transmembrane helix</keyword>
<evidence type="ECO:0000256" key="6">
    <source>
        <dbReference type="ARBA" id="ARBA00023136"/>
    </source>
</evidence>
<evidence type="ECO:0000256" key="8">
    <source>
        <dbReference type="SAM" id="Phobius"/>
    </source>
</evidence>
<feature type="transmembrane region" description="Helical" evidence="8">
    <location>
        <begin position="318"/>
        <end position="336"/>
    </location>
</feature>
<comment type="similarity">
    <text evidence="7">Belongs to the MptA/B family.</text>
</comment>
<evidence type="ECO:0000256" key="2">
    <source>
        <dbReference type="ARBA" id="ARBA00022676"/>
    </source>
</evidence>
<comment type="subcellular location">
    <subcellularLocation>
        <location evidence="1">Membrane</location>
        <topology evidence="1">Multi-pass membrane protein</topology>
    </subcellularLocation>
</comment>
<evidence type="ECO:0000256" key="4">
    <source>
        <dbReference type="ARBA" id="ARBA00022692"/>
    </source>
</evidence>
<keyword evidence="10" id="KW-1185">Reference proteome</keyword>
<evidence type="ECO:0000313" key="9">
    <source>
        <dbReference type="EMBL" id="NKI31656.1"/>
    </source>
</evidence>
<evidence type="ECO:0000313" key="10">
    <source>
        <dbReference type="Proteomes" id="UP000718451"/>
    </source>
</evidence>
<protein>
    <submittedName>
        <fullName evidence="9">Polyprenol phosphomannose-dependent alpha 1,6 mannosyltransferase MptB</fullName>
    </submittedName>
</protein>
<feature type="transmembrane region" description="Helical" evidence="8">
    <location>
        <begin position="130"/>
        <end position="157"/>
    </location>
</feature>
<name>A0ABX1GRI9_9FLAO</name>